<organism evidence="2 3">
    <name type="scientific">Methanobacterium formicicum (strain DSM 3637 / PP1)</name>
    <dbReference type="NCBI Taxonomy" id="1204725"/>
    <lineage>
        <taxon>Archaea</taxon>
        <taxon>Methanobacteriati</taxon>
        <taxon>Methanobacteriota</taxon>
        <taxon>Methanomada group</taxon>
        <taxon>Methanobacteria</taxon>
        <taxon>Methanobacteriales</taxon>
        <taxon>Methanobacteriaceae</taxon>
        <taxon>Methanobacterium</taxon>
    </lineage>
</organism>
<evidence type="ECO:0000313" key="3">
    <source>
        <dbReference type="Proteomes" id="UP000007360"/>
    </source>
</evidence>
<feature type="domain" description="Gfo/Idh/MocA-like oxidoreductase N-terminal" evidence="1">
    <location>
        <begin position="82"/>
        <end position="158"/>
    </location>
</feature>
<sequence>MIDKINVLIIGNGHYSTGSTVLEGIKETDKDFGVVLPSIFELRRQGFVDKIYLAARNGKKFKNLRTKTEILGKKFGWDTKIELFPKDDDTNENAYLDALEQIPRPVAVIIVTPDNLHKQMIIDSIDHEYHFLVVKPVVNKLSDLNEIILKLENKNVLGLVDFHKIYDDANILIKNNYLRGEYGDFQHIFTKMTQRRDMLKIFGSWITKADNINHYLGSHYIHLVGFITKATPLNVRATCQYGVAINEYNVDTPDIIETQIEWRAMNGSSFISYHVSGWGDPPETGGMTYQEIHIIGTKGHIESDQRNRGFESILEKKGQQIINPYFFSLNKGIDGKVDLEGQYGFKSIKMFIKTAIDVENGADVGSYEGILPTIKDSLNVTAILEAADESLKKNSSIIKLNL</sequence>
<dbReference type="InterPro" id="IPR036291">
    <property type="entry name" value="NAD(P)-bd_dom_sf"/>
</dbReference>
<proteinExistence type="predicted"/>
<dbReference type="PATRIC" id="fig|1204725.3.peg.1220"/>
<dbReference type="InterPro" id="IPR051450">
    <property type="entry name" value="Gfo/Idh/MocA_Oxidoreductases"/>
</dbReference>
<accession>K2RTC3</accession>
<evidence type="ECO:0000259" key="1">
    <source>
        <dbReference type="Pfam" id="PF01408"/>
    </source>
</evidence>
<dbReference type="PANTHER" id="PTHR43377">
    <property type="entry name" value="BILIVERDIN REDUCTASE A"/>
    <property type="match status" value="1"/>
</dbReference>
<protein>
    <submittedName>
        <fullName evidence="2">Oxidoreductase domain-containing protein</fullName>
    </submittedName>
</protein>
<keyword evidence="3" id="KW-1185">Reference proteome</keyword>
<dbReference type="AlphaFoldDB" id="K2RTC3"/>
<reference evidence="2 3" key="1">
    <citation type="journal article" date="2012" name="J. Bacteriol.">
        <title>Draft genome sequence of Methanobacterium formicicum DSM 3637, an archaebacterium isolated from the methane producer amoeba Pelomyxa palustris.</title>
        <authorList>
            <person name="Gutierrez G."/>
        </authorList>
    </citation>
    <scope>NUCLEOTIDE SEQUENCE [LARGE SCALE GENOMIC DNA]</scope>
    <source>
        <strain evidence="3">DSM 3637 / PP1</strain>
    </source>
</reference>
<dbReference type="SUPFAM" id="SSF51735">
    <property type="entry name" value="NAD(P)-binding Rossmann-fold domains"/>
    <property type="match status" value="1"/>
</dbReference>
<gene>
    <name evidence="2" type="ORF">A994_06071</name>
</gene>
<dbReference type="PANTHER" id="PTHR43377:SF1">
    <property type="entry name" value="BILIVERDIN REDUCTASE A"/>
    <property type="match status" value="1"/>
</dbReference>
<dbReference type="RefSeq" id="WP_004030484.1">
    <property type="nucleotide sequence ID" value="NZ_AMPO01000004.1"/>
</dbReference>
<dbReference type="InterPro" id="IPR000683">
    <property type="entry name" value="Gfo/Idh/MocA-like_OxRdtase_N"/>
</dbReference>
<comment type="caution">
    <text evidence="2">The sequence shown here is derived from an EMBL/GenBank/DDBJ whole genome shotgun (WGS) entry which is preliminary data.</text>
</comment>
<dbReference type="Pfam" id="PF01408">
    <property type="entry name" value="GFO_IDH_MocA"/>
    <property type="match status" value="1"/>
</dbReference>
<dbReference type="GO" id="GO:0000166">
    <property type="term" value="F:nucleotide binding"/>
    <property type="evidence" value="ECO:0007669"/>
    <property type="project" value="InterPro"/>
</dbReference>
<dbReference type="SUPFAM" id="SSF55347">
    <property type="entry name" value="Glyceraldehyde-3-phosphate dehydrogenase-like, C-terminal domain"/>
    <property type="match status" value="1"/>
</dbReference>
<dbReference type="EMBL" id="AMPO01000004">
    <property type="protein sequence ID" value="EKF86030.1"/>
    <property type="molecule type" value="Genomic_DNA"/>
</dbReference>
<name>K2RTC3_METFP</name>
<dbReference type="Gene3D" id="3.40.50.720">
    <property type="entry name" value="NAD(P)-binding Rossmann-like Domain"/>
    <property type="match status" value="1"/>
</dbReference>
<dbReference type="Proteomes" id="UP000007360">
    <property type="component" value="Unassembled WGS sequence"/>
</dbReference>
<evidence type="ECO:0000313" key="2">
    <source>
        <dbReference type="EMBL" id="EKF86030.1"/>
    </source>
</evidence>
<dbReference type="Gene3D" id="3.30.360.10">
    <property type="entry name" value="Dihydrodipicolinate Reductase, domain 2"/>
    <property type="match status" value="1"/>
</dbReference>